<evidence type="ECO:0000256" key="3">
    <source>
        <dbReference type="ARBA" id="ARBA00022692"/>
    </source>
</evidence>
<comment type="subcellular location">
    <subcellularLocation>
        <location evidence="1">Cell membrane</location>
        <topology evidence="1">Multi-pass membrane protein</topology>
    </subcellularLocation>
</comment>
<keyword evidence="5 6" id="KW-0472">Membrane</keyword>
<dbReference type="InterPro" id="IPR051539">
    <property type="entry name" value="T4SS-coupling_protein"/>
</dbReference>
<dbReference type="AlphaFoldDB" id="A0A839EAB7"/>
<evidence type="ECO:0000256" key="1">
    <source>
        <dbReference type="ARBA" id="ARBA00004651"/>
    </source>
</evidence>
<dbReference type="Pfam" id="PF12696">
    <property type="entry name" value="TraG-D_C"/>
    <property type="match status" value="1"/>
</dbReference>
<evidence type="ECO:0000259" key="7">
    <source>
        <dbReference type="Pfam" id="PF12696"/>
    </source>
</evidence>
<dbReference type="InterPro" id="IPR027417">
    <property type="entry name" value="P-loop_NTPase"/>
</dbReference>
<proteinExistence type="predicted"/>
<dbReference type="Proteomes" id="UP000569329">
    <property type="component" value="Unassembled WGS sequence"/>
</dbReference>
<evidence type="ECO:0000256" key="4">
    <source>
        <dbReference type="ARBA" id="ARBA00022989"/>
    </source>
</evidence>
<keyword evidence="2" id="KW-1003">Cell membrane</keyword>
<dbReference type="EMBL" id="JACGWZ010000010">
    <property type="protein sequence ID" value="MBA8827788.1"/>
    <property type="molecule type" value="Genomic_DNA"/>
</dbReference>
<feature type="domain" description="TraD/TraG TraM recognition site" evidence="7">
    <location>
        <begin position="429"/>
        <end position="546"/>
    </location>
</feature>
<protein>
    <submittedName>
        <fullName evidence="8">Type IV secretory pathway TraG/TraD family ATPase VirD4</fullName>
    </submittedName>
</protein>
<dbReference type="SUPFAM" id="SSF52540">
    <property type="entry name" value="P-loop containing nucleoside triphosphate hydrolases"/>
    <property type="match status" value="1"/>
</dbReference>
<dbReference type="InterPro" id="IPR032689">
    <property type="entry name" value="TraG-D_C"/>
</dbReference>
<dbReference type="GO" id="GO:0005886">
    <property type="term" value="C:plasma membrane"/>
    <property type="evidence" value="ECO:0007669"/>
    <property type="project" value="UniProtKB-SubCell"/>
</dbReference>
<evidence type="ECO:0000256" key="5">
    <source>
        <dbReference type="ARBA" id="ARBA00023136"/>
    </source>
</evidence>
<accession>A0A839EAB7</accession>
<dbReference type="Gene3D" id="3.40.50.300">
    <property type="entry name" value="P-loop containing nucleotide triphosphate hydrolases"/>
    <property type="match status" value="1"/>
</dbReference>
<dbReference type="CDD" id="cd01127">
    <property type="entry name" value="TrwB_TraG_TraD_VirD4"/>
    <property type="match status" value="1"/>
</dbReference>
<comment type="caution">
    <text evidence="8">The sequence shown here is derived from an EMBL/GenBank/DDBJ whole genome shotgun (WGS) entry which is preliminary data.</text>
</comment>
<dbReference type="PANTHER" id="PTHR37937">
    <property type="entry name" value="CONJUGATIVE TRANSFER: DNA TRANSPORT"/>
    <property type="match status" value="1"/>
</dbReference>
<dbReference type="PANTHER" id="PTHR37937:SF1">
    <property type="entry name" value="CONJUGATIVE TRANSFER: DNA TRANSPORT"/>
    <property type="match status" value="1"/>
</dbReference>
<keyword evidence="4 6" id="KW-1133">Transmembrane helix</keyword>
<organism evidence="8 9">
    <name type="scientific">Halosaccharopolyspora lacisalsi</name>
    <dbReference type="NCBI Taxonomy" id="1000566"/>
    <lineage>
        <taxon>Bacteria</taxon>
        <taxon>Bacillati</taxon>
        <taxon>Actinomycetota</taxon>
        <taxon>Actinomycetes</taxon>
        <taxon>Pseudonocardiales</taxon>
        <taxon>Pseudonocardiaceae</taxon>
        <taxon>Halosaccharopolyspora</taxon>
    </lineage>
</organism>
<evidence type="ECO:0000256" key="2">
    <source>
        <dbReference type="ARBA" id="ARBA00022475"/>
    </source>
</evidence>
<keyword evidence="3 6" id="KW-0812">Transmembrane</keyword>
<name>A0A839EAB7_9PSEU</name>
<evidence type="ECO:0000313" key="9">
    <source>
        <dbReference type="Proteomes" id="UP000569329"/>
    </source>
</evidence>
<gene>
    <name evidence="8" type="ORF">FHX42_005195</name>
</gene>
<sequence length="613" mass="64983">MSGAAPASNEKTTLAIAGSVLAAAVAAYADIWVATGLCGLLATGSWARPGMAVPQLVETLTTVGPAGLVPGVSPVLFWVLVAVLAIAELVGGVLGGLALADRLAGGHDPARLARKRDLGDLTGKQAAQKARGLRPSLQHAQELGRDVGIRLMQVAGMDVYMSWEDVALILMGPRSNKTSAIAVPTILSANGPVVVTSNKTDVWALTRSLRAQAGRVFTFDPQQIAYVDQTWYWDPIAAIRQTPQHRQLEAASRLTAHFTGTISGERADPFFSQAAERVLSGSILAAAANPDGTFRDVLRYLRDQRRDAVDALDNHGATVDAEELESTLGGADVTTEGIYETARTAVKCLRSEALLRWVTPPSTWSSPPEHELASFDPWELVAGGADTVYLLSKEGGSSSAPVVTALVDRITEVAEYAAQARGGRLDPSLVLMLDEAANICPLSSLPSQYSHWGSRGIQALTILQSYKQGARVWGREGMDSLWSAATVKIAGAGLDDVDFLGWLSQLIGEHWVRQPVSVSTSSSGRSDQYSATKESIMPVARLRALAKTEALLINPGRPVAHGTLLPWYRESEQADDISAAGDASVQQVQHAAAAYLGPDNPVAARLNRGDDSP</sequence>
<feature type="transmembrane region" description="Helical" evidence="6">
    <location>
        <begin position="75"/>
        <end position="100"/>
    </location>
</feature>
<evidence type="ECO:0000313" key="8">
    <source>
        <dbReference type="EMBL" id="MBA8827788.1"/>
    </source>
</evidence>
<reference evidence="8 9" key="1">
    <citation type="submission" date="2020-07" db="EMBL/GenBank/DDBJ databases">
        <title>Sequencing the genomes of 1000 actinobacteria strains.</title>
        <authorList>
            <person name="Klenk H.-P."/>
        </authorList>
    </citation>
    <scope>NUCLEOTIDE SEQUENCE [LARGE SCALE GENOMIC DNA]</scope>
    <source>
        <strain evidence="8 9">DSM 45975</strain>
    </source>
</reference>
<keyword evidence="9" id="KW-1185">Reference proteome</keyword>
<dbReference type="RefSeq" id="WP_182546948.1">
    <property type="nucleotide sequence ID" value="NZ_JACGWZ010000010.1"/>
</dbReference>
<evidence type="ECO:0000256" key="6">
    <source>
        <dbReference type="SAM" id="Phobius"/>
    </source>
</evidence>